<organism evidence="1">
    <name type="scientific">viral metagenome</name>
    <dbReference type="NCBI Taxonomy" id="1070528"/>
    <lineage>
        <taxon>unclassified sequences</taxon>
        <taxon>metagenomes</taxon>
        <taxon>organismal metagenomes</taxon>
    </lineage>
</organism>
<reference evidence="1" key="1">
    <citation type="journal article" date="2020" name="Nature">
        <title>Giant virus diversity and host interactions through global metagenomics.</title>
        <authorList>
            <person name="Schulz F."/>
            <person name="Roux S."/>
            <person name="Paez-Espino D."/>
            <person name="Jungbluth S."/>
            <person name="Walsh D.A."/>
            <person name="Denef V.J."/>
            <person name="McMahon K.D."/>
            <person name="Konstantinidis K.T."/>
            <person name="Eloe-Fadrosh E.A."/>
            <person name="Kyrpides N.C."/>
            <person name="Woyke T."/>
        </authorList>
    </citation>
    <scope>NUCLEOTIDE SEQUENCE</scope>
    <source>
        <strain evidence="1">GVMAG-M-3300020192-26</strain>
    </source>
</reference>
<dbReference type="AlphaFoldDB" id="A0A6C0C6M6"/>
<dbReference type="EMBL" id="MN739353">
    <property type="protein sequence ID" value="QHT00238.1"/>
    <property type="molecule type" value="Genomic_DNA"/>
</dbReference>
<sequence length="56" mass="6229">MLPKDLSASIFEHSMLLASGLPGDLSASIFDYSMLPKDLNASIFDLTINKLSYCFW</sequence>
<proteinExistence type="predicted"/>
<evidence type="ECO:0000313" key="1">
    <source>
        <dbReference type="EMBL" id="QHT00238.1"/>
    </source>
</evidence>
<name>A0A6C0C6M6_9ZZZZ</name>
<accession>A0A6C0C6M6</accession>
<protein>
    <submittedName>
        <fullName evidence="1">Uncharacterized protein</fullName>
    </submittedName>
</protein>